<protein>
    <submittedName>
        <fullName evidence="2">Excinuclease ABC subunit B</fullName>
    </submittedName>
</protein>
<proteinExistence type="predicted"/>
<evidence type="ECO:0000256" key="1">
    <source>
        <dbReference type="SAM" id="SignalP"/>
    </source>
</evidence>
<organism evidence="2 3">
    <name type="scientific">Histidinibacterium lentulum</name>
    <dbReference type="NCBI Taxonomy" id="2480588"/>
    <lineage>
        <taxon>Bacteria</taxon>
        <taxon>Pseudomonadati</taxon>
        <taxon>Pseudomonadota</taxon>
        <taxon>Alphaproteobacteria</taxon>
        <taxon>Rhodobacterales</taxon>
        <taxon>Paracoccaceae</taxon>
        <taxon>Histidinibacterium</taxon>
    </lineage>
</organism>
<dbReference type="EMBL" id="RDRB01000002">
    <property type="protein sequence ID" value="ROU03607.1"/>
    <property type="molecule type" value="Genomic_DNA"/>
</dbReference>
<evidence type="ECO:0000313" key="2">
    <source>
        <dbReference type="EMBL" id="ROU03607.1"/>
    </source>
</evidence>
<accession>A0A3N2R846</accession>
<sequence length="145" mass="14709">MIRRALAIAALLAAGPALAWEFTATPVCTLSHEAEGSAWEVTYDPAAELYAIAITLSEGGWPEAEVFSIGFAGGRSLVISTDRHVLSGGGATLTVTDRGFGNVLDGLEFNAAARAFAGDGEALAALDGAAPEVQAFRACVAGGLV</sequence>
<feature type="signal peptide" evidence="1">
    <location>
        <begin position="1"/>
        <end position="19"/>
    </location>
</feature>
<dbReference type="AlphaFoldDB" id="A0A3N2R846"/>
<evidence type="ECO:0000313" key="3">
    <source>
        <dbReference type="Proteomes" id="UP000268016"/>
    </source>
</evidence>
<name>A0A3N2R846_9RHOB</name>
<keyword evidence="3" id="KW-1185">Reference proteome</keyword>
<comment type="caution">
    <text evidence="2">The sequence shown here is derived from an EMBL/GenBank/DDBJ whole genome shotgun (WGS) entry which is preliminary data.</text>
</comment>
<dbReference type="OrthoDB" id="7679320at2"/>
<feature type="chain" id="PRO_5017958323" evidence="1">
    <location>
        <begin position="20"/>
        <end position="145"/>
    </location>
</feature>
<dbReference type="RefSeq" id="WP_123641142.1">
    <property type="nucleotide sequence ID" value="NZ_ML119082.1"/>
</dbReference>
<gene>
    <name evidence="2" type="ORF">EAT49_04740</name>
</gene>
<dbReference type="Proteomes" id="UP000268016">
    <property type="component" value="Unassembled WGS sequence"/>
</dbReference>
<reference evidence="2 3" key="1">
    <citation type="submission" date="2018-10" db="EMBL/GenBank/DDBJ databases">
        <title>Histidinibacterium lentulum gen. nov., sp. nov., a marine bacterium from the culture broth of Picochlorum sp. 122.</title>
        <authorList>
            <person name="Wang G."/>
        </authorList>
    </citation>
    <scope>NUCLEOTIDE SEQUENCE [LARGE SCALE GENOMIC DNA]</scope>
    <source>
        <strain evidence="2 3">B17</strain>
    </source>
</reference>
<keyword evidence="1" id="KW-0732">Signal</keyword>